<feature type="coiled-coil region" evidence="1">
    <location>
        <begin position="112"/>
        <end position="139"/>
    </location>
</feature>
<feature type="region of interest" description="Disordered" evidence="2">
    <location>
        <begin position="375"/>
        <end position="415"/>
    </location>
</feature>
<name>A0A8S0UQ90_OLEEU</name>
<dbReference type="Gramene" id="OE9A017448T1">
    <property type="protein sequence ID" value="OE9A017448C1"/>
    <property type="gene ID" value="OE9A017448"/>
</dbReference>
<evidence type="ECO:0000313" key="3">
    <source>
        <dbReference type="EMBL" id="CAA3020412.1"/>
    </source>
</evidence>
<dbReference type="PANTHER" id="PTHR36386:SF1">
    <property type="entry name" value="OS06G0683900 PROTEIN"/>
    <property type="match status" value="1"/>
</dbReference>
<accession>A0A8S0UQ90</accession>
<proteinExistence type="predicted"/>
<protein>
    <submittedName>
        <fullName evidence="3">Uncharacterized protein</fullName>
    </submittedName>
</protein>
<reference evidence="3 4" key="1">
    <citation type="submission" date="2019-12" db="EMBL/GenBank/DDBJ databases">
        <authorList>
            <person name="Alioto T."/>
            <person name="Alioto T."/>
            <person name="Gomez Garrido J."/>
        </authorList>
    </citation>
    <scope>NUCLEOTIDE SEQUENCE [LARGE SCALE GENOMIC DNA]</scope>
</reference>
<dbReference type="OrthoDB" id="1932658at2759"/>
<dbReference type="PANTHER" id="PTHR36386">
    <property type="entry name" value="OS06G0683900 PROTEIN"/>
    <property type="match status" value="1"/>
</dbReference>
<sequence>MSVLQYKEVMNSADLQIWNNVAFDNGDLKEFSGNKASWSPLKPILLNSTESLNSNSSSKENEGPLFENPISSVASSLRSVVTPFKQVNSNGAMENSKTRGNTKQSFEDKVNLKSFDEEIEEIEMEIRRLTSRLESLKLEKAERSVKTVEKRERVISAKFMEQKQRVKTGEVKKEIEQFSSMRARTGIQRKGLSLRPSDLVVGARRGMSMGPSEILGSAKSWKLGKKEMTNPVPPIQSRVLRLRPAEIDAEARRGMSMGPSEIFGSAKSQKFGKQEMITPIQPTQSRRKSCFCKLQDIDEGKEVSKERGKSSSVSHESRKTITKSRVLSRQAVTTVGSKKAVTKEGRMVNSIQPKKLFRDGEMSIPAKPLRAGRFVASRYNQSTNPASEIRKGSLPEDGKAENRGDKKRSLSARNSRVTVIDNKDLGTESRVKKRWEIPNEVVVHSSLVEGEKSPESILLDLLPRIRVSRFTKESPRDSGPAKRVVELVGKKSYFCNDEEVEPSVCQALSFAEEETEEN</sequence>
<dbReference type="EMBL" id="CACTIH010009038">
    <property type="protein sequence ID" value="CAA3020412.1"/>
    <property type="molecule type" value="Genomic_DNA"/>
</dbReference>
<keyword evidence="1" id="KW-0175">Coiled coil</keyword>
<dbReference type="AlphaFoldDB" id="A0A8S0UQ90"/>
<feature type="region of interest" description="Disordered" evidence="2">
    <location>
        <begin position="301"/>
        <end position="325"/>
    </location>
</feature>
<comment type="caution">
    <text evidence="3">The sequence shown here is derived from an EMBL/GenBank/DDBJ whole genome shotgun (WGS) entry which is preliminary data.</text>
</comment>
<evidence type="ECO:0000256" key="2">
    <source>
        <dbReference type="SAM" id="MobiDB-lite"/>
    </source>
</evidence>
<feature type="compositionally biased region" description="Basic and acidic residues" evidence="2">
    <location>
        <begin position="388"/>
        <end position="408"/>
    </location>
</feature>
<evidence type="ECO:0000256" key="1">
    <source>
        <dbReference type="SAM" id="Coils"/>
    </source>
</evidence>
<organism evidence="3 4">
    <name type="scientific">Olea europaea subsp. europaea</name>
    <dbReference type="NCBI Taxonomy" id="158383"/>
    <lineage>
        <taxon>Eukaryota</taxon>
        <taxon>Viridiplantae</taxon>
        <taxon>Streptophyta</taxon>
        <taxon>Embryophyta</taxon>
        <taxon>Tracheophyta</taxon>
        <taxon>Spermatophyta</taxon>
        <taxon>Magnoliopsida</taxon>
        <taxon>eudicotyledons</taxon>
        <taxon>Gunneridae</taxon>
        <taxon>Pentapetalae</taxon>
        <taxon>asterids</taxon>
        <taxon>lamiids</taxon>
        <taxon>Lamiales</taxon>
        <taxon>Oleaceae</taxon>
        <taxon>Oleeae</taxon>
        <taxon>Olea</taxon>
    </lineage>
</organism>
<gene>
    <name evidence="3" type="ORF">OLEA9_A017448</name>
</gene>
<keyword evidence="4" id="KW-1185">Reference proteome</keyword>
<feature type="compositionally biased region" description="Basic and acidic residues" evidence="2">
    <location>
        <begin position="301"/>
        <end position="319"/>
    </location>
</feature>
<evidence type="ECO:0000313" key="4">
    <source>
        <dbReference type="Proteomes" id="UP000594638"/>
    </source>
</evidence>
<dbReference type="Proteomes" id="UP000594638">
    <property type="component" value="Unassembled WGS sequence"/>
</dbReference>